<sequence>MAHNIGLPDVQRIHGFQHILNHCRVADGGVGAVSVGTEIKCESSEMLSGSALQKAEVPAATEQTVQKDDGFSVLSPFEGVQFHV</sequence>
<keyword evidence="2" id="KW-1185">Reference proteome</keyword>
<dbReference type="EMBL" id="BJUZ01000003">
    <property type="protein sequence ID" value="GEK94556.1"/>
    <property type="molecule type" value="Genomic_DNA"/>
</dbReference>
<organism evidence="1 2">
    <name type="scientific">Gluconobacter wancherniae NBRC 103581</name>
    <dbReference type="NCBI Taxonomy" id="656744"/>
    <lineage>
        <taxon>Bacteria</taxon>
        <taxon>Pseudomonadati</taxon>
        <taxon>Pseudomonadota</taxon>
        <taxon>Alphaproteobacteria</taxon>
        <taxon>Acetobacterales</taxon>
        <taxon>Acetobacteraceae</taxon>
        <taxon>Gluconobacter</taxon>
    </lineage>
</organism>
<name>A0A511B280_9PROT</name>
<evidence type="ECO:0000313" key="1">
    <source>
        <dbReference type="EMBL" id="GEK94556.1"/>
    </source>
</evidence>
<gene>
    <name evidence="1" type="ORF">GWA01_23260</name>
</gene>
<reference evidence="1 2" key="1">
    <citation type="submission" date="2019-07" db="EMBL/GenBank/DDBJ databases">
        <title>Whole genome shotgun sequence of Gluconobacter wancherniae NBRC 103581.</title>
        <authorList>
            <person name="Hosoyama A."/>
            <person name="Uohara A."/>
            <person name="Ohji S."/>
            <person name="Ichikawa N."/>
        </authorList>
    </citation>
    <scope>NUCLEOTIDE SEQUENCE [LARGE SCALE GENOMIC DNA]</scope>
    <source>
        <strain evidence="1 2">NBRC 103581</strain>
    </source>
</reference>
<protein>
    <submittedName>
        <fullName evidence="1">Uncharacterized protein</fullName>
    </submittedName>
</protein>
<accession>A0A511B280</accession>
<dbReference type="AlphaFoldDB" id="A0A511B280"/>
<comment type="caution">
    <text evidence="1">The sequence shown here is derived from an EMBL/GenBank/DDBJ whole genome shotgun (WGS) entry which is preliminary data.</text>
</comment>
<evidence type="ECO:0000313" key="2">
    <source>
        <dbReference type="Proteomes" id="UP000321230"/>
    </source>
</evidence>
<proteinExistence type="predicted"/>
<dbReference type="Proteomes" id="UP000321230">
    <property type="component" value="Unassembled WGS sequence"/>
</dbReference>